<sequence>MKKSKRPLIQIGSKNVFNFKVMNDFIKWLESDGNILFSNVDICLIDKSVGYGLFAKENVRLNEVLIKIPEKYIITADFVSNIKEYSDILNRFVFDFSELLALFFAFERVYLDYFCKQFGSLNDGTAYFVQWTLEMPNGFEQFLDCRKKLMNEKRNESDFWWKSYIGILPRNFSTPLFIYYLKENGQAKIKEIACQLPIETKEKLLGQLDELIVFEEKFFKLLLNSSEEDASQIAKELSQDSIIFWREICCWAWHIVNTRSIFTENLSLHSVDKQKSYDKNQKNCSKKKIDEENFGGSLALVPLVDMLNHSPDASCVPFFDKKMGFFKVIAEHHSIVAGQQLFFCYGAHNNDQLWIEYGFRLLENPFNRVNISIDLFVVLAERCGQKVESARREILKKARLPCTIYATDEIPSFALRKNSSILLMKKSKLSNWSQYLFSDEENEYDEEGILTSPEIKLIVSILRKLENALIARRNECLMEEICASWDDQIQILKRMLIKY</sequence>
<evidence type="ECO:0000259" key="1">
    <source>
        <dbReference type="PROSITE" id="PS50280"/>
    </source>
</evidence>
<dbReference type="PANTHER" id="PTHR13271">
    <property type="entry name" value="UNCHARACTERIZED PUTATIVE METHYLTRANSFERASE"/>
    <property type="match status" value="1"/>
</dbReference>
<dbReference type="EMBL" id="CAJEWN010000447">
    <property type="protein sequence ID" value="CAD2182881.1"/>
    <property type="molecule type" value="Genomic_DNA"/>
</dbReference>
<dbReference type="AlphaFoldDB" id="A0A6V7W958"/>
<evidence type="ECO:0000313" key="2">
    <source>
        <dbReference type="EMBL" id="CAD2182881.1"/>
    </source>
</evidence>
<accession>A0A6V7W958</accession>
<feature type="domain" description="SET" evidence="1">
    <location>
        <begin position="38"/>
        <end position="346"/>
    </location>
</feature>
<protein>
    <recommendedName>
        <fullName evidence="1">SET domain-containing protein</fullName>
    </recommendedName>
</protein>
<proteinExistence type="predicted"/>
<dbReference type="PROSITE" id="PS50280">
    <property type="entry name" value="SET"/>
    <property type="match status" value="1"/>
</dbReference>
<dbReference type="OrthoDB" id="341421at2759"/>
<dbReference type="InterPro" id="IPR050600">
    <property type="entry name" value="SETD3_SETD6_MTase"/>
</dbReference>
<dbReference type="Gene3D" id="3.90.1410.10">
    <property type="entry name" value="set domain protein methyltransferase, domain 1"/>
    <property type="match status" value="2"/>
</dbReference>
<comment type="caution">
    <text evidence="2">The sequence shown here is derived from an EMBL/GenBank/DDBJ whole genome shotgun (WGS) entry which is preliminary data.</text>
</comment>
<dbReference type="SUPFAM" id="SSF82199">
    <property type="entry name" value="SET domain"/>
    <property type="match status" value="1"/>
</dbReference>
<dbReference type="GO" id="GO:0016279">
    <property type="term" value="F:protein-lysine N-methyltransferase activity"/>
    <property type="evidence" value="ECO:0007669"/>
    <property type="project" value="TreeGrafter"/>
</dbReference>
<organism evidence="2 3">
    <name type="scientific">Meloidogyne enterolobii</name>
    <name type="common">Root-knot nematode worm</name>
    <name type="synonym">Meloidogyne mayaguensis</name>
    <dbReference type="NCBI Taxonomy" id="390850"/>
    <lineage>
        <taxon>Eukaryota</taxon>
        <taxon>Metazoa</taxon>
        <taxon>Ecdysozoa</taxon>
        <taxon>Nematoda</taxon>
        <taxon>Chromadorea</taxon>
        <taxon>Rhabditida</taxon>
        <taxon>Tylenchina</taxon>
        <taxon>Tylenchomorpha</taxon>
        <taxon>Tylenchoidea</taxon>
        <taxon>Meloidogynidae</taxon>
        <taxon>Meloidogyninae</taxon>
        <taxon>Meloidogyne</taxon>
    </lineage>
</organism>
<dbReference type="PANTHER" id="PTHR13271:SF151">
    <property type="entry name" value="SET DOMAIN-CONTAINING PROTEIN 4"/>
    <property type="match status" value="1"/>
</dbReference>
<dbReference type="Proteomes" id="UP000580250">
    <property type="component" value="Unassembled WGS sequence"/>
</dbReference>
<dbReference type="Pfam" id="PF00856">
    <property type="entry name" value="SET"/>
    <property type="match status" value="1"/>
</dbReference>
<gene>
    <name evidence="2" type="ORF">MENT_LOCUS35130</name>
</gene>
<dbReference type="InterPro" id="IPR046341">
    <property type="entry name" value="SET_dom_sf"/>
</dbReference>
<evidence type="ECO:0000313" key="3">
    <source>
        <dbReference type="Proteomes" id="UP000580250"/>
    </source>
</evidence>
<reference evidence="2 3" key="1">
    <citation type="submission" date="2020-08" db="EMBL/GenBank/DDBJ databases">
        <authorList>
            <person name="Koutsovoulos G."/>
            <person name="Danchin GJ E."/>
        </authorList>
    </citation>
    <scope>NUCLEOTIDE SEQUENCE [LARGE SCALE GENOMIC DNA]</scope>
</reference>
<name>A0A6V7W958_MELEN</name>
<dbReference type="InterPro" id="IPR001214">
    <property type="entry name" value="SET_dom"/>
</dbReference>